<evidence type="ECO:0000256" key="1">
    <source>
        <dbReference type="SAM" id="SignalP"/>
    </source>
</evidence>
<evidence type="ECO:0000313" key="3">
    <source>
        <dbReference type="Proteomes" id="UP001291309"/>
    </source>
</evidence>
<comment type="caution">
    <text evidence="2">The sequence shown here is derived from an EMBL/GenBank/DDBJ whole genome shotgun (WGS) entry which is preliminary data.</text>
</comment>
<feature type="signal peptide" evidence="1">
    <location>
        <begin position="1"/>
        <end position="23"/>
    </location>
</feature>
<protein>
    <recommendedName>
        <fullName evidence="4">Lipoprotein</fullName>
    </recommendedName>
</protein>
<organism evidence="2 3">
    <name type="scientific">Hyalangium rubrum</name>
    <dbReference type="NCBI Taxonomy" id="3103134"/>
    <lineage>
        <taxon>Bacteria</taxon>
        <taxon>Pseudomonadati</taxon>
        <taxon>Myxococcota</taxon>
        <taxon>Myxococcia</taxon>
        <taxon>Myxococcales</taxon>
        <taxon>Cystobacterineae</taxon>
        <taxon>Archangiaceae</taxon>
        <taxon>Hyalangium</taxon>
    </lineage>
</organism>
<accession>A0ABU5H2M3</accession>
<dbReference type="EMBL" id="JAXIVS010000004">
    <property type="protein sequence ID" value="MDY7227717.1"/>
    <property type="molecule type" value="Genomic_DNA"/>
</dbReference>
<feature type="chain" id="PRO_5046511806" description="Lipoprotein" evidence="1">
    <location>
        <begin position="24"/>
        <end position="178"/>
    </location>
</feature>
<reference evidence="2 3" key="1">
    <citation type="submission" date="2023-12" db="EMBL/GenBank/DDBJ databases">
        <title>the genome sequence of Hyalangium sp. s54d21.</title>
        <authorList>
            <person name="Zhang X."/>
        </authorList>
    </citation>
    <scope>NUCLEOTIDE SEQUENCE [LARGE SCALE GENOMIC DNA]</scope>
    <source>
        <strain evidence="3">s54d21</strain>
    </source>
</reference>
<keyword evidence="1" id="KW-0732">Signal</keyword>
<keyword evidence="3" id="KW-1185">Reference proteome</keyword>
<name>A0ABU5H2M3_9BACT</name>
<gene>
    <name evidence="2" type="ORF">SYV04_14985</name>
</gene>
<evidence type="ECO:0008006" key="4">
    <source>
        <dbReference type="Google" id="ProtNLM"/>
    </source>
</evidence>
<dbReference type="Proteomes" id="UP001291309">
    <property type="component" value="Unassembled WGS sequence"/>
</dbReference>
<dbReference type="RefSeq" id="WP_321546431.1">
    <property type="nucleotide sequence ID" value="NZ_JAXIVS010000004.1"/>
</dbReference>
<proteinExistence type="predicted"/>
<sequence>MTSLRAVVLSSLLCLSYAPSALAKEKKPSGGAKPSETKRLELVERSSTRGFAIKVPSEATGTQDDWSMTYKTLVAPDSTPINVVVSVESLDEFTPVTNLDKAVESITSKRRPGALKPPVSEQRELPNGYLVVLGPQYDTHAVHVIRNGKEVQVKADCTGPSSRLEALKEMCLSVKPTK</sequence>
<evidence type="ECO:0000313" key="2">
    <source>
        <dbReference type="EMBL" id="MDY7227717.1"/>
    </source>
</evidence>